<protein>
    <submittedName>
        <fullName evidence="1">Uncharacterized protein</fullName>
    </submittedName>
</protein>
<dbReference type="EMBL" id="AVOT02066898">
    <property type="protein sequence ID" value="MBW0558578.1"/>
    <property type="molecule type" value="Genomic_DNA"/>
</dbReference>
<proteinExistence type="predicted"/>
<dbReference type="Proteomes" id="UP000765509">
    <property type="component" value="Unassembled WGS sequence"/>
</dbReference>
<accession>A0A9Q3J8Z6</accession>
<gene>
    <name evidence="1" type="ORF">O181_098293</name>
</gene>
<sequence>MLEKAWNPKPPVDTLKQDLVDIHPTASRFKLLLDKVRHHEKQITNDAFEYAQQKWDKSHKSPEFKVWDLIIVSTLSFNNIKGPKKLKDSFAGPYIIKALHGKNSVQVQFSGELKKKHPTFLVSLVKHYTSSNKELFHLRNETPLEVPPLDQTEEKY</sequence>
<comment type="caution">
    <text evidence="1">The sequence shown here is derived from an EMBL/GenBank/DDBJ whole genome shotgun (WGS) entry which is preliminary data.</text>
</comment>
<organism evidence="1 2">
    <name type="scientific">Austropuccinia psidii MF-1</name>
    <dbReference type="NCBI Taxonomy" id="1389203"/>
    <lineage>
        <taxon>Eukaryota</taxon>
        <taxon>Fungi</taxon>
        <taxon>Dikarya</taxon>
        <taxon>Basidiomycota</taxon>
        <taxon>Pucciniomycotina</taxon>
        <taxon>Pucciniomycetes</taxon>
        <taxon>Pucciniales</taxon>
        <taxon>Sphaerophragmiaceae</taxon>
        <taxon>Austropuccinia</taxon>
    </lineage>
</organism>
<reference evidence="1" key="1">
    <citation type="submission" date="2021-03" db="EMBL/GenBank/DDBJ databases">
        <title>Draft genome sequence of rust myrtle Austropuccinia psidii MF-1, a brazilian biotype.</title>
        <authorList>
            <person name="Quecine M.C."/>
            <person name="Pachon D.M.R."/>
            <person name="Bonatelli M.L."/>
            <person name="Correr F.H."/>
            <person name="Franceschini L.M."/>
            <person name="Leite T.F."/>
            <person name="Margarido G.R.A."/>
            <person name="Almeida C.A."/>
            <person name="Ferrarezi J.A."/>
            <person name="Labate C.A."/>
        </authorList>
    </citation>
    <scope>NUCLEOTIDE SEQUENCE</scope>
    <source>
        <strain evidence="1">MF-1</strain>
    </source>
</reference>
<evidence type="ECO:0000313" key="2">
    <source>
        <dbReference type="Proteomes" id="UP000765509"/>
    </source>
</evidence>
<keyword evidence="2" id="KW-1185">Reference proteome</keyword>
<dbReference type="AlphaFoldDB" id="A0A9Q3J8Z6"/>
<name>A0A9Q3J8Z6_9BASI</name>
<evidence type="ECO:0000313" key="1">
    <source>
        <dbReference type="EMBL" id="MBW0558578.1"/>
    </source>
</evidence>